<accession>A0A4Q8LM23</accession>
<evidence type="ECO:0000256" key="1">
    <source>
        <dbReference type="SAM" id="MobiDB-lite"/>
    </source>
</evidence>
<proteinExistence type="predicted"/>
<dbReference type="InterPro" id="IPR029045">
    <property type="entry name" value="ClpP/crotonase-like_dom_sf"/>
</dbReference>
<comment type="caution">
    <text evidence="2">The sequence shown here is derived from an EMBL/GenBank/DDBJ whole genome shotgun (WGS) entry which is preliminary data.</text>
</comment>
<dbReference type="Gene3D" id="3.90.226.10">
    <property type="entry name" value="2-enoyl-CoA Hydratase, Chain A, domain 1"/>
    <property type="match status" value="1"/>
</dbReference>
<evidence type="ECO:0008006" key="4">
    <source>
        <dbReference type="Google" id="ProtNLM"/>
    </source>
</evidence>
<dbReference type="PANTHER" id="PTHR35984:SF1">
    <property type="entry name" value="PERIPLASMIC SERINE PROTEASE"/>
    <property type="match status" value="1"/>
</dbReference>
<protein>
    <recommendedName>
        <fullName evidence="4">SppA protein</fullName>
    </recommendedName>
</protein>
<dbReference type="InterPro" id="IPR002825">
    <property type="entry name" value="Pept_S49_ser-pept_pro"/>
</dbReference>
<sequence>MGKGQPEMSKEDAVAIANMIASENDCDVFVYSAGFDRGPDMRVIAQLSTRNRRPRALLLLTSSGGDADAAYRIARAFQSSYQHVTAFVPGWCKSAGTLCVLGAHELVVGDFGELGPLDVQLQRKDEIGEYGSGLAVVEALEQVQRKAFHAFEGFMLQIKQRSLNAITFKLAAELAAKMAVELHEPITRQIDPLSIGEQSRAMTIAKDYGARLQLRSKNFTEDMLDFLIESYPSHGFVIDRLEASAIFKNVREPTELEEKLALALGRDALIPNGKLIEFFSDELEIQDEQPLPTEAEKHDVDLIEVAAVGPGDRQDEGDTPSPEGQGNEASGDGNNEEVGTGGNAVPPVIAV</sequence>
<dbReference type="AlphaFoldDB" id="A0A4Q8LM23"/>
<reference evidence="2 3" key="1">
    <citation type="submission" date="2019-02" db="EMBL/GenBank/DDBJ databases">
        <title>WGS of Pseudoxanthomonas species novum from clinical isolates.</title>
        <authorList>
            <person name="Bernier A.-M."/>
            <person name="Bernard K."/>
            <person name="Vachon A."/>
        </authorList>
    </citation>
    <scope>NUCLEOTIDE SEQUENCE [LARGE SCALE GENOMIC DNA]</scope>
    <source>
        <strain evidence="2 3">NML140781</strain>
    </source>
</reference>
<evidence type="ECO:0000313" key="2">
    <source>
        <dbReference type="EMBL" id="TAA31645.1"/>
    </source>
</evidence>
<dbReference type="SUPFAM" id="SSF52096">
    <property type="entry name" value="ClpP/crotonase"/>
    <property type="match status" value="1"/>
</dbReference>
<dbReference type="PANTHER" id="PTHR35984">
    <property type="entry name" value="PERIPLASMIC SERINE PROTEASE"/>
    <property type="match status" value="1"/>
</dbReference>
<gene>
    <name evidence="2" type="ORF">EA656_17560</name>
</gene>
<organism evidence="2 3">
    <name type="scientific">Pseudoxanthomonas winnipegensis</name>
    <dbReference type="NCBI Taxonomy" id="2480810"/>
    <lineage>
        <taxon>Bacteria</taxon>
        <taxon>Pseudomonadati</taxon>
        <taxon>Pseudomonadota</taxon>
        <taxon>Gammaproteobacteria</taxon>
        <taxon>Lysobacterales</taxon>
        <taxon>Lysobacteraceae</taxon>
        <taxon>Pseudoxanthomonas</taxon>
    </lineage>
</organism>
<name>A0A4Q8LM23_9GAMM</name>
<dbReference type="GO" id="GO:0016020">
    <property type="term" value="C:membrane"/>
    <property type="evidence" value="ECO:0007669"/>
    <property type="project" value="InterPro"/>
</dbReference>
<evidence type="ECO:0000313" key="3">
    <source>
        <dbReference type="Proteomes" id="UP000292087"/>
    </source>
</evidence>
<dbReference type="Proteomes" id="UP000292087">
    <property type="component" value="Unassembled WGS sequence"/>
</dbReference>
<dbReference type="EMBL" id="SHMF01000006">
    <property type="protein sequence ID" value="TAA31645.1"/>
    <property type="molecule type" value="Genomic_DNA"/>
</dbReference>
<feature type="region of interest" description="Disordered" evidence="1">
    <location>
        <begin position="308"/>
        <end position="351"/>
    </location>
</feature>